<protein>
    <submittedName>
        <fullName evidence="2">Uncharacterized protein</fullName>
    </submittedName>
</protein>
<keyword evidence="3" id="KW-1185">Reference proteome</keyword>
<dbReference type="AlphaFoldDB" id="A0A0F7FHY7"/>
<evidence type="ECO:0000313" key="2">
    <source>
        <dbReference type="EMBL" id="AKG38912.1"/>
    </source>
</evidence>
<name>A0A0F7FHY7_9CREN</name>
<dbReference type="RefSeq" id="WP_052884420.1">
    <property type="nucleotide sequence ID" value="NZ_CP009961.1"/>
</dbReference>
<gene>
    <name evidence="2" type="ORF">MA03_06150</name>
</gene>
<keyword evidence="1" id="KW-0472">Membrane</keyword>
<sequence>MGRAIIFLMFLIAGFFTRAYSIELSLILLGLSIVVISREIYPYIVHMMHGGLPLNHLECLRKICFSYSGNKPCVYLGFQVLDCRHGCYDLNEKDFWLSSLSFFSTAFTAGGEYIFITVKGEMFIVLKVCEYEGKRIKDELKSMREAFLRGFELLGCSYRVLAGSELKGLLRPPELIEVKTNPVRQLLTLISTILVSGLFPPLVVILALEILALSSGKGIVYKVSIQNGGLKVWGLKKATVTYTYPSLREIYTRARVVYSIVSTIPFMAMRLKPAPWEIAASLDSHAYRVYEMGTALDKLSMLHESQKYFFASRRRWERREPVFLVNGLLIAPKEIRDTMERMGLHFEPDMLALKTLE</sequence>
<feature type="transmembrane region" description="Helical" evidence="1">
    <location>
        <begin position="186"/>
        <end position="212"/>
    </location>
</feature>
<dbReference type="PATRIC" id="fig|1550241.5.peg.1278"/>
<dbReference type="KEGG" id="thf:MA03_06150"/>
<proteinExistence type="predicted"/>
<dbReference type="OrthoDB" id="31570at2157"/>
<dbReference type="GeneID" id="25401795"/>
<dbReference type="EMBL" id="CP009961">
    <property type="protein sequence ID" value="AKG38912.1"/>
    <property type="molecule type" value="Genomic_DNA"/>
</dbReference>
<keyword evidence="1" id="KW-0812">Transmembrane</keyword>
<organism evidence="2 3">
    <name type="scientific">Infirmifilum uzonense</name>
    <dbReference type="NCBI Taxonomy" id="1550241"/>
    <lineage>
        <taxon>Archaea</taxon>
        <taxon>Thermoproteota</taxon>
        <taxon>Thermoprotei</taxon>
        <taxon>Thermofilales</taxon>
        <taxon>Thermofilaceae</taxon>
        <taxon>Infirmifilum</taxon>
    </lineage>
</organism>
<evidence type="ECO:0000313" key="3">
    <source>
        <dbReference type="Proteomes" id="UP000067434"/>
    </source>
</evidence>
<evidence type="ECO:0000256" key="1">
    <source>
        <dbReference type="SAM" id="Phobius"/>
    </source>
</evidence>
<keyword evidence="1" id="KW-1133">Transmembrane helix</keyword>
<reference evidence="2 3" key="1">
    <citation type="journal article" date="2015" name="Stand. Genomic Sci.">
        <title>Complete genome sequence of and proposal of Thermofilum uzonense sp. nov. a novel hyperthermophilic crenarchaeon and emended description of the genus Thermofilum.</title>
        <authorList>
            <person name="Toshchakov S.V."/>
            <person name="Korzhenkov A.A."/>
            <person name="Samarov N.I."/>
            <person name="Mazunin I.O."/>
            <person name="Mozhey O.I."/>
            <person name="Shmyr I.S."/>
            <person name="Derbikova K.S."/>
            <person name="Taranov E.A."/>
            <person name="Dominova I.N."/>
            <person name="Bonch-Osmolovskaya E.A."/>
            <person name="Patrushev M.V."/>
            <person name="Podosokorskaya O.A."/>
            <person name="Kublanov I.V."/>
        </authorList>
    </citation>
    <scope>NUCLEOTIDE SEQUENCE [LARGE SCALE GENOMIC DNA]</scope>
    <source>
        <strain evidence="2 3">1807-2</strain>
    </source>
</reference>
<dbReference type="STRING" id="1550241.MA03_06150"/>
<accession>A0A0F7FHY7</accession>
<dbReference type="HOGENOM" id="CLU_775275_0_0_2"/>
<dbReference type="Proteomes" id="UP000067434">
    <property type="component" value="Chromosome"/>
</dbReference>